<evidence type="ECO:0000256" key="3">
    <source>
        <dbReference type="ARBA" id="ARBA00022527"/>
    </source>
</evidence>
<dbReference type="SMART" id="SM00220">
    <property type="entry name" value="S_TKc"/>
    <property type="match status" value="1"/>
</dbReference>
<keyword evidence="7 10" id="KW-0067">ATP-binding</keyword>
<dbReference type="Pfam" id="PF14593">
    <property type="entry name" value="PH_3"/>
    <property type="match status" value="1"/>
</dbReference>
<dbReference type="GO" id="GO:0005524">
    <property type="term" value="F:ATP binding"/>
    <property type="evidence" value="ECO:0007669"/>
    <property type="project" value="UniProtKB-UniRule"/>
</dbReference>
<dbReference type="EMBL" id="CT868055">
    <property type="protein sequence ID" value="CAK67899.1"/>
    <property type="molecule type" value="Genomic_DNA"/>
</dbReference>
<comment type="catalytic activity">
    <reaction evidence="8">
        <text>L-threonyl-[protein] + ATP = O-phospho-L-threonyl-[protein] + ADP + H(+)</text>
        <dbReference type="Rhea" id="RHEA:46608"/>
        <dbReference type="Rhea" id="RHEA-COMP:11060"/>
        <dbReference type="Rhea" id="RHEA-COMP:11605"/>
        <dbReference type="ChEBI" id="CHEBI:15378"/>
        <dbReference type="ChEBI" id="CHEBI:30013"/>
        <dbReference type="ChEBI" id="CHEBI:30616"/>
        <dbReference type="ChEBI" id="CHEBI:61977"/>
        <dbReference type="ChEBI" id="CHEBI:456216"/>
        <dbReference type="EC" id="2.7.11.1"/>
    </reaction>
</comment>
<comment type="similarity">
    <text evidence="1">Belongs to the protein kinase superfamily. AGC Ser/Thr protein kinase family. PDPK1 subfamily.</text>
</comment>
<evidence type="ECO:0000256" key="9">
    <source>
        <dbReference type="ARBA" id="ARBA00048679"/>
    </source>
</evidence>
<keyword evidence="14" id="KW-1185">Reference proteome</keyword>
<evidence type="ECO:0000313" key="13">
    <source>
        <dbReference type="EMBL" id="CAK67899.1"/>
    </source>
</evidence>
<dbReference type="OrthoDB" id="432647at2759"/>
<evidence type="ECO:0000256" key="6">
    <source>
        <dbReference type="ARBA" id="ARBA00022777"/>
    </source>
</evidence>
<dbReference type="GO" id="GO:0004674">
    <property type="term" value="F:protein serine/threonine kinase activity"/>
    <property type="evidence" value="ECO:0000318"/>
    <property type="project" value="GO_Central"/>
</dbReference>
<protein>
    <recommendedName>
        <fullName evidence="2">non-specific serine/threonine protein kinase</fullName>
        <ecNumber evidence="2">2.7.11.1</ecNumber>
    </recommendedName>
</protein>
<dbReference type="PANTHER" id="PTHR24356">
    <property type="entry name" value="SERINE/THREONINE-PROTEIN KINASE"/>
    <property type="match status" value="1"/>
</dbReference>
<evidence type="ECO:0000256" key="7">
    <source>
        <dbReference type="ARBA" id="ARBA00022840"/>
    </source>
</evidence>
<dbReference type="Gene3D" id="3.30.200.20">
    <property type="entry name" value="Phosphorylase Kinase, domain 1"/>
    <property type="match status" value="1"/>
</dbReference>
<keyword evidence="5 10" id="KW-0547">Nucleotide-binding</keyword>
<keyword evidence="4" id="KW-0808">Transferase</keyword>
<dbReference type="OMA" id="SPYVCCC"/>
<dbReference type="Gene3D" id="1.10.510.10">
    <property type="entry name" value="Transferase(Phosphotransferase) domain 1"/>
    <property type="match status" value="1"/>
</dbReference>
<evidence type="ECO:0000256" key="10">
    <source>
        <dbReference type="PROSITE-ProRule" id="PRU10141"/>
    </source>
</evidence>
<dbReference type="InterPro" id="IPR017441">
    <property type="entry name" value="Protein_kinase_ATP_BS"/>
</dbReference>
<dbReference type="Gene3D" id="2.30.29.30">
    <property type="entry name" value="Pleckstrin-homology domain (PH domain)/Phosphotyrosine-binding domain (PTB)"/>
    <property type="match status" value="1"/>
</dbReference>
<sequence length="445" mass="51467">MNTLNDYEIIEKLGSGSYGDVMLAKCKANGQLVAIKAMEKRLLIKEKKQYQVFIEKEVLSRIKHPGLINMIASFQSSAQIYLVLEFMEGGDFANFLKINRNMSYNSIVFYTAEIVTILEQLHSNGIAHRDVKPENIMVANNLHIKMIDFGTASFFDEHNLPDNVRDKLNELREISKQDERFLDEIDQYQQKHKATFVGTAEYVSPELLEDDICGPQADLWALGCIIYKMFTGTTPFCDQTEYLVFQKVRSCQYPKNNKIPQDGMDLINKLLVRDPLSRLGGGLPNSKNTYRELKGHPFFKDINWQQLWNQKGPDDVQIHLKKISTQEFAQKKPSAALKPEVVITGLVNKKTGWMIYKLRNMILYDFEIPKLEYFDPNTGLKKGQIILDKSVTIELLKGQFNIDVPSKKKYYFKVNQMIQIKECEHPAQLWVDKIKDVMKRRLNCD</sequence>
<dbReference type="PANTHER" id="PTHR24356:SF163">
    <property type="entry name" value="3-PHOSPHOINOSITIDE-DEPENDENT PROTEIN KINASE 1-RELATED"/>
    <property type="match status" value="1"/>
</dbReference>
<dbReference type="PROSITE" id="PS00107">
    <property type="entry name" value="PROTEIN_KINASE_ATP"/>
    <property type="match status" value="1"/>
</dbReference>
<dbReference type="InterPro" id="IPR008271">
    <property type="entry name" value="Ser/Thr_kinase_AS"/>
</dbReference>
<dbReference type="STRING" id="5888.A0CAT2"/>
<reference evidence="13 14" key="1">
    <citation type="journal article" date="2006" name="Nature">
        <title>Global trends of whole-genome duplications revealed by the ciliate Paramecium tetraurelia.</title>
        <authorList>
            <consortium name="Genoscope"/>
            <person name="Aury J.-M."/>
            <person name="Jaillon O."/>
            <person name="Duret L."/>
            <person name="Noel B."/>
            <person name="Jubin C."/>
            <person name="Porcel B.M."/>
            <person name="Segurens B."/>
            <person name="Daubin V."/>
            <person name="Anthouard V."/>
            <person name="Aiach N."/>
            <person name="Arnaiz O."/>
            <person name="Billaut A."/>
            <person name="Beisson J."/>
            <person name="Blanc I."/>
            <person name="Bouhouche K."/>
            <person name="Camara F."/>
            <person name="Duharcourt S."/>
            <person name="Guigo R."/>
            <person name="Gogendeau D."/>
            <person name="Katinka M."/>
            <person name="Keller A.-M."/>
            <person name="Kissmehl R."/>
            <person name="Klotz C."/>
            <person name="Koll F."/>
            <person name="Le Moue A."/>
            <person name="Lepere C."/>
            <person name="Malinsky S."/>
            <person name="Nowacki M."/>
            <person name="Nowak J.K."/>
            <person name="Plattner H."/>
            <person name="Poulain J."/>
            <person name="Ruiz F."/>
            <person name="Serrano V."/>
            <person name="Zagulski M."/>
            <person name="Dessen P."/>
            <person name="Betermier M."/>
            <person name="Weissenbach J."/>
            <person name="Scarpelli C."/>
            <person name="Schachter V."/>
            <person name="Sperling L."/>
            <person name="Meyer E."/>
            <person name="Cohen J."/>
            <person name="Wincker P."/>
        </authorList>
    </citation>
    <scope>NUCLEOTIDE SEQUENCE [LARGE SCALE GENOMIC DNA]</scope>
    <source>
        <strain evidence="13 14">Stock d4-2</strain>
    </source>
</reference>
<dbReference type="Pfam" id="PF00069">
    <property type="entry name" value="Pkinase"/>
    <property type="match status" value="1"/>
</dbReference>
<evidence type="ECO:0000259" key="12">
    <source>
        <dbReference type="PROSITE" id="PS50011"/>
    </source>
</evidence>
<evidence type="ECO:0000256" key="4">
    <source>
        <dbReference type="ARBA" id="ARBA00022679"/>
    </source>
</evidence>
<dbReference type="CDD" id="cd05581">
    <property type="entry name" value="STKc_PDK1"/>
    <property type="match status" value="1"/>
</dbReference>
<dbReference type="FunFam" id="2.30.29.30:FF:000936">
    <property type="entry name" value="Uncharacterized protein"/>
    <property type="match status" value="1"/>
</dbReference>
<dbReference type="FunFam" id="1.10.510.10:FF:001567">
    <property type="entry name" value="Uncharacterized protein"/>
    <property type="match status" value="1"/>
</dbReference>
<dbReference type="InterPro" id="IPR039046">
    <property type="entry name" value="PDPK1"/>
</dbReference>
<keyword evidence="3 11" id="KW-0723">Serine/threonine-protein kinase</keyword>
<dbReference type="Proteomes" id="UP000000600">
    <property type="component" value="Unassembled WGS sequence"/>
</dbReference>
<feature type="domain" description="Protein kinase" evidence="12">
    <location>
        <begin position="7"/>
        <end position="299"/>
    </location>
</feature>
<evidence type="ECO:0000256" key="8">
    <source>
        <dbReference type="ARBA" id="ARBA00047899"/>
    </source>
</evidence>
<feature type="binding site" evidence="10">
    <location>
        <position position="36"/>
    </location>
    <ligand>
        <name>ATP</name>
        <dbReference type="ChEBI" id="CHEBI:30616"/>
    </ligand>
</feature>
<gene>
    <name evidence="13" type="ORF">GSPATT00036680001</name>
</gene>
<evidence type="ECO:0000313" key="14">
    <source>
        <dbReference type="Proteomes" id="UP000000600"/>
    </source>
</evidence>
<dbReference type="InterPro" id="IPR000719">
    <property type="entry name" value="Prot_kinase_dom"/>
</dbReference>
<dbReference type="InterPro" id="IPR011993">
    <property type="entry name" value="PH-like_dom_sf"/>
</dbReference>
<evidence type="ECO:0000256" key="2">
    <source>
        <dbReference type="ARBA" id="ARBA00012513"/>
    </source>
</evidence>
<dbReference type="KEGG" id="ptm:GSPATT00036680001"/>
<dbReference type="HOGENOM" id="CLU_000288_63_9_1"/>
<dbReference type="SUPFAM" id="SSF56112">
    <property type="entry name" value="Protein kinase-like (PK-like)"/>
    <property type="match status" value="1"/>
</dbReference>
<dbReference type="EC" id="2.7.11.1" evidence="2"/>
<evidence type="ECO:0000256" key="5">
    <source>
        <dbReference type="ARBA" id="ARBA00022741"/>
    </source>
</evidence>
<name>A0CAT2_PARTE</name>
<keyword evidence="6" id="KW-0418">Kinase</keyword>
<dbReference type="eggNOG" id="KOG0592">
    <property type="taxonomic scope" value="Eukaryota"/>
</dbReference>
<dbReference type="PROSITE" id="PS50011">
    <property type="entry name" value="PROTEIN_KINASE_DOM"/>
    <property type="match status" value="1"/>
</dbReference>
<accession>A0CAT2</accession>
<comment type="catalytic activity">
    <reaction evidence="9">
        <text>L-seryl-[protein] + ATP = O-phospho-L-seryl-[protein] + ADP + H(+)</text>
        <dbReference type="Rhea" id="RHEA:17989"/>
        <dbReference type="Rhea" id="RHEA-COMP:9863"/>
        <dbReference type="Rhea" id="RHEA-COMP:11604"/>
        <dbReference type="ChEBI" id="CHEBI:15378"/>
        <dbReference type="ChEBI" id="CHEBI:29999"/>
        <dbReference type="ChEBI" id="CHEBI:30616"/>
        <dbReference type="ChEBI" id="CHEBI:83421"/>
        <dbReference type="ChEBI" id="CHEBI:456216"/>
        <dbReference type="EC" id="2.7.11.1"/>
    </reaction>
</comment>
<dbReference type="GeneID" id="5021081"/>
<dbReference type="RefSeq" id="XP_001435296.1">
    <property type="nucleotide sequence ID" value="XM_001435259.1"/>
</dbReference>
<dbReference type="FunFam" id="3.30.200.20:FF:001352">
    <property type="entry name" value="Uncharacterized protein"/>
    <property type="match status" value="1"/>
</dbReference>
<dbReference type="InterPro" id="IPR050236">
    <property type="entry name" value="Ser_Thr_kinase_AGC"/>
</dbReference>
<dbReference type="GO" id="GO:0035556">
    <property type="term" value="P:intracellular signal transduction"/>
    <property type="evidence" value="ECO:0000318"/>
    <property type="project" value="GO_Central"/>
</dbReference>
<dbReference type="PROSITE" id="PS00108">
    <property type="entry name" value="PROTEIN_KINASE_ST"/>
    <property type="match status" value="1"/>
</dbReference>
<dbReference type="AlphaFoldDB" id="A0CAT2"/>
<dbReference type="InterPro" id="IPR033931">
    <property type="entry name" value="PDK1-typ_PH"/>
</dbReference>
<proteinExistence type="inferred from homology"/>
<evidence type="ECO:0000256" key="1">
    <source>
        <dbReference type="ARBA" id="ARBA00010006"/>
    </source>
</evidence>
<dbReference type="SUPFAM" id="SSF50729">
    <property type="entry name" value="PH domain-like"/>
    <property type="match status" value="1"/>
</dbReference>
<dbReference type="InParanoid" id="A0CAT2"/>
<organism evidence="13 14">
    <name type="scientific">Paramecium tetraurelia</name>
    <dbReference type="NCBI Taxonomy" id="5888"/>
    <lineage>
        <taxon>Eukaryota</taxon>
        <taxon>Sar</taxon>
        <taxon>Alveolata</taxon>
        <taxon>Ciliophora</taxon>
        <taxon>Intramacronucleata</taxon>
        <taxon>Oligohymenophorea</taxon>
        <taxon>Peniculida</taxon>
        <taxon>Parameciidae</taxon>
        <taxon>Paramecium</taxon>
    </lineage>
</organism>
<evidence type="ECO:0000256" key="11">
    <source>
        <dbReference type="RuleBase" id="RU000304"/>
    </source>
</evidence>
<dbReference type="InterPro" id="IPR011009">
    <property type="entry name" value="Kinase-like_dom_sf"/>
</dbReference>